<dbReference type="PANTHER" id="PTHR34773">
    <property type="entry name" value="FLAGELLAR SECRETION CHAPERONE FLIS"/>
    <property type="match status" value="1"/>
</dbReference>
<comment type="subcellular location">
    <subcellularLocation>
        <location evidence="1 6">Cytoplasm</location>
        <location evidence="1 6">Cytosol</location>
    </subcellularLocation>
</comment>
<dbReference type="InterPro" id="IPR036584">
    <property type="entry name" value="FliS_sf"/>
</dbReference>
<dbReference type="NCBIfam" id="TIGR00208">
    <property type="entry name" value="fliS"/>
    <property type="match status" value="1"/>
</dbReference>
<evidence type="ECO:0000256" key="6">
    <source>
        <dbReference type="PIRNR" id="PIRNR039090"/>
    </source>
</evidence>
<evidence type="ECO:0000313" key="9">
    <source>
        <dbReference type="Proteomes" id="UP000189670"/>
    </source>
</evidence>
<evidence type="ECO:0000256" key="4">
    <source>
        <dbReference type="ARBA" id="ARBA00022795"/>
    </source>
</evidence>
<dbReference type="Pfam" id="PF02561">
    <property type="entry name" value="FliS"/>
    <property type="match status" value="1"/>
</dbReference>
<sequence>MNNNNSQQVSEQNINNLLMLLDGALRYTQYARQGIEQNDAKLRNENISKAISIFTQLDAALDKSVGGEIAENLSGLYKFLMNQLTQANIQEDASLIDGAEKVLKDIKEAFEGAAKNIQNANNNNVNQNTQTQGRGLTIDI</sequence>
<comment type="caution">
    <text evidence="8">The sequence shown here is derived from an EMBL/GenBank/DDBJ whole genome shotgun (WGS) entry which is preliminary data.</text>
</comment>
<gene>
    <name evidence="8" type="ORF">OMM_06543</name>
</gene>
<evidence type="ECO:0000256" key="3">
    <source>
        <dbReference type="ARBA" id="ARBA00022490"/>
    </source>
</evidence>
<dbReference type="GO" id="GO:0005829">
    <property type="term" value="C:cytosol"/>
    <property type="evidence" value="ECO:0007669"/>
    <property type="project" value="UniProtKB-SubCell"/>
</dbReference>
<reference evidence="9" key="1">
    <citation type="submission" date="2012-11" db="EMBL/GenBank/DDBJ databases">
        <authorList>
            <person name="Lucero-Rivera Y.E."/>
            <person name="Tovar-Ramirez D."/>
        </authorList>
    </citation>
    <scope>NUCLEOTIDE SEQUENCE [LARGE SCALE GENOMIC DNA]</scope>
    <source>
        <strain evidence="9">Araruama</strain>
    </source>
</reference>
<keyword evidence="8" id="KW-0282">Flagellum</keyword>
<organism evidence="8 9">
    <name type="scientific">Candidatus Magnetoglobus multicellularis str. Araruama</name>
    <dbReference type="NCBI Taxonomy" id="890399"/>
    <lineage>
        <taxon>Bacteria</taxon>
        <taxon>Pseudomonadati</taxon>
        <taxon>Thermodesulfobacteriota</taxon>
        <taxon>Desulfobacteria</taxon>
        <taxon>Desulfobacterales</taxon>
        <taxon>Desulfobacteraceae</taxon>
        <taxon>Candidatus Magnetoglobus</taxon>
    </lineage>
</organism>
<protein>
    <recommendedName>
        <fullName evidence="6">Flagellar secretion chaperone FliS</fullName>
    </recommendedName>
</protein>
<dbReference type="Proteomes" id="UP000189670">
    <property type="component" value="Unassembled WGS sequence"/>
</dbReference>
<feature type="region of interest" description="Disordered" evidence="7">
    <location>
        <begin position="121"/>
        <end position="140"/>
    </location>
</feature>
<feature type="compositionally biased region" description="Low complexity" evidence="7">
    <location>
        <begin position="121"/>
        <end position="132"/>
    </location>
</feature>
<name>A0A1V1PH38_9BACT</name>
<keyword evidence="5" id="KW-0143">Chaperone</keyword>
<accession>A0A1V1PH38</accession>
<keyword evidence="8" id="KW-0969">Cilium</keyword>
<dbReference type="SUPFAM" id="SSF101116">
    <property type="entry name" value="Flagellar export chaperone FliS"/>
    <property type="match status" value="1"/>
</dbReference>
<dbReference type="PIRSF" id="PIRSF039090">
    <property type="entry name" value="Flis"/>
    <property type="match status" value="1"/>
</dbReference>
<evidence type="ECO:0000313" key="8">
    <source>
        <dbReference type="EMBL" id="ETR74084.1"/>
    </source>
</evidence>
<evidence type="ECO:0000256" key="1">
    <source>
        <dbReference type="ARBA" id="ARBA00004514"/>
    </source>
</evidence>
<evidence type="ECO:0000256" key="2">
    <source>
        <dbReference type="ARBA" id="ARBA00008787"/>
    </source>
</evidence>
<evidence type="ECO:0000256" key="7">
    <source>
        <dbReference type="SAM" id="MobiDB-lite"/>
    </source>
</evidence>
<comment type="similarity">
    <text evidence="2 6">Belongs to the FliS family.</text>
</comment>
<dbReference type="PANTHER" id="PTHR34773:SF1">
    <property type="entry name" value="FLAGELLAR SECRETION CHAPERONE FLIS"/>
    <property type="match status" value="1"/>
</dbReference>
<dbReference type="EMBL" id="ATBP01000022">
    <property type="protein sequence ID" value="ETR74084.1"/>
    <property type="molecule type" value="Genomic_DNA"/>
</dbReference>
<evidence type="ECO:0000256" key="5">
    <source>
        <dbReference type="ARBA" id="ARBA00023186"/>
    </source>
</evidence>
<keyword evidence="8" id="KW-0966">Cell projection</keyword>
<dbReference type="AlphaFoldDB" id="A0A1V1PH38"/>
<dbReference type="CDD" id="cd16098">
    <property type="entry name" value="FliS"/>
    <property type="match status" value="1"/>
</dbReference>
<dbReference type="GO" id="GO:0044780">
    <property type="term" value="P:bacterial-type flagellum assembly"/>
    <property type="evidence" value="ECO:0007669"/>
    <property type="project" value="InterPro"/>
</dbReference>
<keyword evidence="3 6" id="KW-0963">Cytoplasm</keyword>
<proteinExistence type="inferred from homology"/>
<dbReference type="GO" id="GO:0071973">
    <property type="term" value="P:bacterial-type flagellum-dependent cell motility"/>
    <property type="evidence" value="ECO:0007669"/>
    <property type="project" value="TreeGrafter"/>
</dbReference>
<dbReference type="InterPro" id="IPR003713">
    <property type="entry name" value="FliS"/>
</dbReference>
<keyword evidence="4 6" id="KW-1005">Bacterial flagellum biogenesis</keyword>
<dbReference type="Gene3D" id="1.20.120.340">
    <property type="entry name" value="Flagellar protein FliS"/>
    <property type="match status" value="1"/>
</dbReference>